<keyword evidence="7" id="KW-1185">Reference proteome</keyword>
<proteinExistence type="inferred from homology"/>
<dbReference type="GO" id="GO:0030170">
    <property type="term" value="F:pyridoxal phosphate binding"/>
    <property type="evidence" value="ECO:0007669"/>
    <property type="project" value="InterPro"/>
</dbReference>
<dbReference type="Pfam" id="PF00202">
    <property type="entry name" value="Aminotran_3"/>
    <property type="match status" value="1"/>
</dbReference>
<dbReference type="PANTHER" id="PTHR43094:SF1">
    <property type="entry name" value="AMINOTRANSFERASE CLASS-III"/>
    <property type="match status" value="1"/>
</dbReference>
<evidence type="ECO:0000256" key="5">
    <source>
        <dbReference type="RuleBase" id="RU003560"/>
    </source>
</evidence>
<comment type="caution">
    <text evidence="6">The sequence shown here is derived from an EMBL/GenBank/DDBJ whole genome shotgun (WGS) entry which is preliminary data.</text>
</comment>
<dbReference type="InterPro" id="IPR015422">
    <property type="entry name" value="PyrdxlP-dep_Trfase_small"/>
</dbReference>
<name>A0A429Y526_9BACI</name>
<sequence length="460" mass="50666">MINNTVLESVDIERLKEIDRKHFFHPTSLVKQHKEGPSMIFTEGNGIYVKDAYGKEYIDGVSTLWNVNVGYGREELAEAAKQQMTKLAYGSSFYNFSHEPVIHLSEKLASLTPGDLNVFFYTSGGSEANDSAIKLARHYYKLKGKPEKTKVISFQGGYHGITIGTTGATGIQEYKDMTTSNPPNFFHAKPHLLNCEKGDKTDPDYSESIRGIIEREGADTVAAVILETVVGVGGVLVPPEGYLKAVRELCDKHDILMITDEVICGFGRTGTMFGVENWDVVPDMMSLAKGITSGYIQLGAVAFKESIRDEIIDLSGDNFFFHGFTYSGHPTACAVALKNIEIIENEELVGNTKRLESVMMKGLKYLEENHKVTARSRGIGLMGGIELLADRDLGKEFDSSANAAVTVVDECIKRNVILRALTFGGKNIVPLAPPLIINEQQLETIFEVLSESITAFEKTL</sequence>
<evidence type="ECO:0000313" key="6">
    <source>
        <dbReference type="EMBL" id="RST76500.1"/>
    </source>
</evidence>
<dbReference type="PANTHER" id="PTHR43094">
    <property type="entry name" value="AMINOTRANSFERASE"/>
    <property type="match status" value="1"/>
</dbReference>
<dbReference type="AlphaFoldDB" id="A0A429Y526"/>
<evidence type="ECO:0000256" key="1">
    <source>
        <dbReference type="ARBA" id="ARBA00008954"/>
    </source>
</evidence>
<dbReference type="InterPro" id="IPR049704">
    <property type="entry name" value="Aminotrans_3_PPA_site"/>
</dbReference>
<evidence type="ECO:0000313" key="7">
    <source>
        <dbReference type="Proteomes" id="UP000287156"/>
    </source>
</evidence>
<keyword evidence="2 6" id="KW-0032">Aminotransferase</keyword>
<protein>
    <submittedName>
        <fullName evidence="6">Aspartate aminotransferase family protein</fullName>
    </submittedName>
</protein>
<dbReference type="OrthoDB" id="9807885at2"/>
<dbReference type="CDD" id="cd00610">
    <property type="entry name" value="OAT_like"/>
    <property type="match status" value="1"/>
</dbReference>
<dbReference type="FunFam" id="3.40.640.10:FF:000014">
    <property type="entry name" value="Adenosylmethionine-8-amino-7-oxononanoate aminotransferase, probable"/>
    <property type="match status" value="1"/>
</dbReference>
<dbReference type="PROSITE" id="PS00600">
    <property type="entry name" value="AA_TRANSFER_CLASS_3"/>
    <property type="match status" value="1"/>
</dbReference>
<evidence type="ECO:0000256" key="2">
    <source>
        <dbReference type="ARBA" id="ARBA00022576"/>
    </source>
</evidence>
<dbReference type="InterPro" id="IPR015421">
    <property type="entry name" value="PyrdxlP-dep_Trfase_major"/>
</dbReference>
<dbReference type="PIRSF" id="PIRSF000521">
    <property type="entry name" value="Transaminase_4ab_Lys_Orn"/>
    <property type="match status" value="1"/>
</dbReference>
<evidence type="ECO:0000256" key="4">
    <source>
        <dbReference type="ARBA" id="ARBA00022898"/>
    </source>
</evidence>
<evidence type="ECO:0000256" key="3">
    <source>
        <dbReference type="ARBA" id="ARBA00022679"/>
    </source>
</evidence>
<dbReference type="Gene3D" id="3.90.1150.10">
    <property type="entry name" value="Aspartate Aminotransferase, domain 1"/>
    <property type="match status" value="1"/>
</dbReference>
<dbReference type="SUPFAM" id="SSF53383">
    <property type="entry name" value="PLP-dependent transferases"/>
    <property type="match status" value="1"/>
</dbReference>
<keyword evidence="4 5" id="KW-0663">Pyridoxal phosphate</keyword>
<organism evidence="6 7">
    <name type="scientific">Siminovitchia acidinfaciens</name>
    <dbReference type="NCBI Taxonomy" id="2321395"/>
    <lineage>
        <taxon>Bacteria</taxon>
        <taxon>Bacillati</taxon>
        <taxon>Bacillota</taxon>
        <taxon>Bacilli</taxon>
        <taxon>Bacillales</taxon>
        <taxon>Bacillaceae</taxon>
        <taxon>Siminovitchia</taxon>
    </lineage>
</organism>
<reference evidence="6" key="1">
    <citation type="submission" date="2018-12" db="EMBL/GenBank/DDBJ databases">
        <authorList>
            <person name="Sun L."/>
            <person name="Chen Z."/>
        </authorList>
    </citation>
    <scope>NUCLEOTIDE SEQUENCE [LARGE SCALE GENOMIC DNA]</scope>
    <source>
        <strain evidence="6">3-2-2</strain>
    </source>
</reference>
<comment type="similarity">
    <text evidence="1 5">Belongs to the class-III pyridoxal-phosphate-dependent aminotransferase family.</text>
</comment>
<dbReference type="GO" id="GO:0008483">
    <property type="term" value="F:transaminase activity"/>
    <property type="evidence" value="ECO:0007669"/>
    <property type="project" value="UniProtKB-KW"/>
</dbReference>
<dbReference type="InterPro" id="IPR005814">
    <property type="entry name" value="Aminotrans_3"/>
</dbReference>
<dbReference type="Proteomes" id="UP000287156">
    <property type="component" value="Unassembled WGS sequence"/>
</dbReference>
<gene>
    <name evidence="6" type="ORF">D4T97_007000</name>
</gene>
<keyword evidence="3" id="KW-0808">Transferase</keyword>
<accession>A0A429Y526</accession>
<dbReference type="InterPro" id="IPR015424">
    <property type="entry name" value="PyrdxlP-dep_Trfase"/>
</dbReference>
<dbReference type="EMBL" id="QYTV02000002">
    <property type="protein sequence ID" value="RST76500.1"/>
    <property type="molecule type" value="Genomic_DNA"/>
</dbReference>
<dbReference type="Gene3D" id="3.40.640.10">
    <property type="entry name" value="Type I PLP-dependent aspartate aminotransferase-like (Major domain)"/>
    <property type="match status" value="1"/>
</dbReference>
<dbReference type="RefSeq" id="WP_126049058.1">
    <property type="nucleotide sequence ID" value="NZ_QYTV02000002.1"/>
</dbReference>